<name>A0A917F2U0_9ACTN</name>
<comment type="caution">
    <text evidence="1">The sequence shown here is derived from an EMBL/GenBank/DDBJ whole genome shotgun (WGS) entry which is preliminary data.</text>
</comment>
<dbReference type="Proteomes" id="UP000649179">
    <property type="component" value="Unassembled WGS sequence"/>
</dbReference>
<reference evidence="1" key="2">
    <citation type="submission" date="2020-09" db="EMBL/GenBank/DDBJ databases">
        <authorList>
            <person name="Sun Q."/>
            <person name="Zhou Y."/>
        </authorList>
    </citation>
    <scope>NUCLEOTIDE SEQUENCE</scope>
    <source>
        <strain evidence="1">CGMCC 1.16067</strain>
    </source>
</reference>
<evidence type="ECO:0000313" key="1">
    <source>
        <dbReference type="EMBL" id="GGF39326.1"/>
    </source>
</evidence>
<evidence type="ECO:0000313" key="2">
    <source>
        <dbReference type="Proteomes" id="UP000649179"/>
    </source>
</evidence>
<dbReference type="EMBL" id="BMKQ01000001">
    <property type="protein sequence ID" value="GGF39326.1"/>
    <property type="molecule type" value="Genomic_DNA"/>
</dbReference>
<organism evidence="1 2">
    <name type="scientific">Marmoricola endophyticus</name>
    <dbReference type="NCBI Taxonomy" id="2040280"/>
    <lineage>
        <taxon>Bacteria</taxon>
        <taxon>Bacillati</taxon>
        <taxon>Actinomycetota</taxon>
        <taxon>Actinomycetes</taxon>
        <taxon>Propionibacteriales</taxon>
        <taxon>Nocardioidaceae</taxon>
        <taxon>Marmoricola</taxon>
    </lineage>
</organism>
<keyword evidence="2" id="KW-1185">Reference proteome</keyword>
<dbReference type="AlphaFoldDB" id="A0A917F2U0"/>
<sequence>MVSTRSLRQAQDIALALAAREVVEPDRALAREDVETNGRSVGGVVSTRSLLNHPCSTASSLARTATG</sequence>
<proteinExistence type="predicted"/>
<accession>A0A917F2U0</accession>
<gene>
    <name evidence="1" type="ORF">GCM10011519_11220</name>
</gene>
<reference evidence="1" key="1">
    <citation type="journal article" date="2014" name="Int. J. Syst. Evol. Microbiol.">
        <title>Complete genome sequence of Corynebacterium casei LMG S-19264T (=DSM 44701T), isolated from a smear-ripened cheese.</title>
        <authorList>
            <consortium name="US DOE Joint Genome Institute (JGI-PGF)"/>
            <person name="Walter F."/>
            <person name="Albersmeier A."/>
            <person name="Kalinowski J."/>
            <person name="Ruckert C."/>
        </authorList>
    </citation>
    <scope>NUCLEOTIDE SEQUENCE</scope>
    <source>
        <strain evidence="1">CGMCC 1.16067</strain>
    </source>
</reference>
<protein>
    <submittedName>
        <fullName evidence="1">Uncharacterized protein</fullName>
    </submittedName>
</protein>